<sequence length="1280" mass="132378">MSADLDPSDLLKTEFVSLPLAEVLGRPVTVLLGVDDDAATALAALEIASVFDLAMSRVFTAAVELNDAGENPSSILTRFGAAPADLVAPGLPATSKVADLRLQPVGVLAGVSDPAALQHALGVATVRDLAVWPPFRAATTILRAAYFPQLDGALDPEAPADLVPRSGQFPTERVQYTTLLLDQILRPAGAPPLVDATGPSFSPVDVAPVADAGFGFQTLALGALLTVNQSWFMQAVTLGHLLHSMALAPGESTRVAMVDWGRKVRAGQTEVVGETEDLAQETSHNRSISEVTAAVAQEAQAGFSHTESESTTMQAGASLGLSIGPVGFGASGSIANTTTSADSWATTAGRREIGASMLQQASDRTHQHAHAARTRRASVVREVSQSEHEQVSTRVVTNYNHMHALTVQYYEVLQVYRTETALAACDRVVFVPFKLVDFANEDVLRRFRGALVAAALTPAVRDALVNYDTIEVVPERRVRFPGLGATLDEAVLDVSLSRAPVLARRVGEVEPADGEAPAHPEPPVRPEPVVPDVPDVTRALWGDAARRVMTILGSGAVRRGSESLFVPSDVRLVDGRVDSTAGAAVTLVFHRADGSAVSDLSLSVPLAEIERITLTGGGATSAVEATATLTLARNGVVFPLELPTVTVERGASETPLVRLQAASADVNLVKHLGDNRLHYSQAVYRSLDAAMLAGLLAPYSIPVNGEPVPLVQVAEPAPLRIVGNMLAFKIATDPAHDEEWRAWMTERGLTLGQAKVDLVPLSSGGVFAEAVLGRFNSAEKLDLTRFWNWQDSPIPIQPTEIAAVETGSRATAENVAPGQLSAPLVGLTPPTALPEPAGMAATLAALQNGSMFRDMSGLSETVKLATEAIKASSGGATSAAQQAGKNMEVAVTADTERQRIAANLAAARAGKPLGDTSESAKGAAVNEVDKRAGNGRTGTTATGSGAPGAASRPGGGAGGAGAGMPPGGTGTAGVGGGGTAHTGAAVASSSTGNVALDQIVGNDDLLRRYVGMTDGSPAPTPAVTPEGVPTQEWDVIGTGYDEDRVGTPPHGATPLPDADLEQRLATEGTWVATRVEDLRPLLLGDQRRGASDLGVLLRALSLSPTGSIRALNLVLHATADHELAFGGVFTYDEVSGGLTGPAVQDPAPLAVLGLGDLLGVTGGGTVEVDGGVVALADVRSAFPVDGEVRVFNMTHAISSELVQAVANLFQVRATGFVRKPVRIVAEPVAASADPAAPPVLAKKVTVSELGTPAGPSAEFFTQLLDLDRAATGAFTAFPRR</sequence>
<dbReference type="RefSeq" id="WP_152202196.1">
    <property type="nucleotide sequence ID" value="NZ_VUKF01000011.1"/>
</dbReference>
<reference evidence="2 3" key="1">
    <citation type="submission" date="2019-10" db="EMBL/GenBank/DDBJ databases">
        <title>Georgenia wutianyii sp. nov. and Georgenia yuyongxinii sp. nov. isolated from plateau pika (Ochotona curzoniae) in the Qinghai-Tibet plateau of China.</title>
        <authorList>
            <person name="Tian Z."/>
        </authorList>
    </citation>
    <scope>NUCLEOTIDE SEQUENCE [LARGE SCALE GENOMIC DNA]</scope>
    <source>
        <strain evidence="2 3">DSM 21501</strain>
    </source>
</reference>
<feature type="compositionally biased region" description="Gly residues" evidence="1">
    <location>
        <begin position="953"/>
        <end position="976"/>
    </location>
</feature>
<protein>
    <submittedName>
        <fullName evidence="2">Uncharacterized protein</fullName>
    </submittedName>
</protein>
<organism evidence="2 3">
    <name type="scientific">Georgenia thermotolerans</name>
    <dbReference type="NCBI Taxonomy" id="527326"/>
    <lineage>
        <taxon>Bacteria</taxon>
        <taxon>Bacillati</taxon>
        <taxon>Actinomycetota</taxon>
        <taxon>Actinomycetes</taxon>
        <taxon>Micrococcales</taxon>
        <taxon>Bogoriellaceae</taxon>
        <taxon>Georgenia</taxon>
    </lineage>
</organism>
<feature type="compositionally biased region" description="Low complexity" evidence="1">
    <location>
        <begin position="937"/>
        <end position="952"/>
    </location>
</feature>
<comment type="caution">
    <text evidence="2">The sequence shown here is derived from an EMBL/GenBank/DDBJ whole genome shotgun (WGS) entry which is preliminary data.</text>
</comment>
<dbReference type="Proteomes" id="UP000451860">
    <property type="component" value="Unassembled WGS sequence"/>
</dbReference>
<evidence type="ECO:0000256" key="1">
    <source>
        <dbReference type="SAM" id="MobiDB-lite"/>
    </source>
</evidence>
<feature type="region of interest" description="Disordered" evidence="1">
    <location>
        <begin position="509"/>
        <end position="531"/>
    </location>
</feature>
<dbReference type="AlphaFoldDB" id="A0A7J5UNT6"/>
<proteinExistence type="predicted"/>
<gene>
    <name evidence="2" type="ORF">GB883_11110</name>
</gene>
<keyword evidence="3" id="KW-1185">Reference proteome</keyword>
<accession>A0A7J5UNT6</accession>
<evidence type="ECO:0000313" key="2">
    <source>
        <dbReference type="EMBL" id="KAE8764007.1"/>
    </source>
</evidence>
<dbReference type="EMBL" id="WHJE01000046">
    <property type="protein sequence ID" value="KAE8764007.1"/>
    <property type="molecule type" value="Genomic_DNA"/>
</dbReference>
<name>A0A7J5UNT6_9MICO</name>
<feature type="region of interest" description="Disordered" evidence="1">
    <location>
        <begin position="909"/>
        <end position="976"/>
    </location>
</feature>
<dbReference type="OrthoDB" id="4312432at2"/>
<evidence type="ECO:0000313" key="3">
    <source>
        <dbReference type="Proteomes" id="UP000451860"/>
    </source>
</evidence>